<comment type="caution">
    <text evidence="1">The sequence shown here is derived from an EMBL/GenBank/DDBJ whole genome shotgun (WGS) entry which is preliminary data.</text>
</comment>
<dbReference type="EMBL" id="JAPNTZ010000001">
    <property type="protein sequence ID" value="MCY1136585.1"/>
    <property type="molecule type" value="Genomic_DNA"/>
</dbReference>
<evidence type="ECO:0000313" key="2">
    <source>
        <dbReference type="Proteomes" id="UP001151002"/>
    </source>
</evidence>
<dbReference type="RefSeq" id="WP_267560341.1">
    <property type="nucleotide sequence ID" value="NZ_JAPNTZ010000001.1"/>
</dbReference>
<reference evidence="1" key="1">
    <citation type="submission" date="2022-11" db="EMBL/GenBank/DDBJ databases">
        <authorList>
            <person name="Somphong A."/>
            <person name="Phongsopitanun W."/>
        </authorList>
    </citation>
    <scope>NUCLEOTIDE SEQUENCE</scope>
    <source>
        <strain evidence="1">Pm04-4</strain>
    </source>
</reference>
<proteinExistence type="predicted"/>
<organism evidence="1 2">
    <name type="scientific">Paractinoplanes pyxinae</name>
    <dbReference type="NCBI Taxonomy" id="2997416"/>
    <lineage>
        <taxon>Bacteria</taxon>
        <taxon>Bacillati</taxon>
        <taxon>Actinomycetota</taxon>
        <taxon>Actinomycetes</taxon>
        <taxon>Micromonosporales</taxon>
        <taxon>Micromonosporaceae</taxon>
        <taxon>Paractinoplanes</taxon>
    </lineage>
</organism>
<gene>
    <name evidence="1" type="ORF">OWR29_01145</name>
</gene>
<keyword evidence="2" id="KW-1185">Reference proteome</keyword>
<sequence length="40" mass="4341">MPTLVTSWGVFVAPLTGEQIGVLRLDPDVENIEKMGWAGL</sequence>
<dbReference type="Proteomes" id="UP001151002">
    <property type="component" value="Unassembled WGS sequence"/>
</dbReference>
<accession>A0ABT4AS86</accession>
<evidence type="ECO:0000313" key="1">
    <source>
        <dbReference type="EMBL" id="MCY1136585.1"/>
    </source>
</evidence>
<name>A0ABT4AS86_9ACTN</name>
<protein>
    <submittedName>
        <fullName evidence="1">Uncharacterized protein</fullName>
    </submittedName>
</protein>